<dbReference type="EMBL" id="CP119325">
    <property type="protein sequence ID" value="WEK32939.1"/>
    <property type="molecule type" value="Genomic_DNA"/>
</dbReference>
<protein>
    <submittedName>
        <fullName evidence="1">Uncharacterized protein</fullName>
    </submittedName>
</protein>
<reference evidence="1" key="1">
    <citation type="submission" date="2023-03" db="EMBL/GenBank/DDBJ databases">
        <title>Andean soil-derived lignocellulolytic bacterial consortium as a source of novel taxa and putative plastic-active enzymes.</title>
        <authorList>
            <person name="Diaz-Garcia L."/>
            <person name="Chuvochina M."/>
            <person name="Feuerriegel G."/>
            <person name="Bunk B."/>
            <person name="Sproer C."/>
            <person name="Streit W.R."/>
            <person name="Rodriguez L.M."/>
            <person name="Overmann J."/>
            <person name="Jimenez D.J."/>
        </authorList>
    </citation>
    <scope>NUCLEOTIDE SEQUENCE</scope>
    <source>
        <strain evidence="1">MAG 876</strain>
    </source>
</reference>
<accession>A0AAJ5WN56</accession>
<evidence type="ECO:0000313" key="2">
    <source>
        <dbReference type="Proteomes" id="UP001216329"/>
    </source>
</evidence>
<dbReference type="AlphaFoldDB" id="A0AAJ5WN56"/>
<proteinExistence type="predicted"/>
<gene>
    <name evidence="1" type="ORF">P0Y58_12345</name>
</gene>
<dbReference type="Proteomes" id="UP001216329">
    <property type="component" value="Chromosome"/>
</dbReference>
<organism evidence="1 2">
    <name type="scientific">Candidatus Pseudomonas phytovorans</name>
    <dbReference type="NCBI Taxonomy" id="3121377"/>
    <lineage>
        <taxon>Bacteria</taxon>
        <taxon>Pseudomonadati</taxon>
        <taxon>Pseudomonadota</taxon>
        <taxon>Gammaproteobacteria</taxon>
        <taxon>Pseudomonadales</taxon>
        <taxon>Pseudomonadaceae</taxon>
        <taxon>Pseudomonas</taxon>
    </lineage>
</organism>
<evidence type="ECO:0000313" key="1">
    <source>
        <dbReference type="EMBL" id="WEK32939.1"/>
    </source>
</evidence>
<sequence length="69" mass="7678">MKPDFKKEDRGSVPDLREALEAIRAHRDAEAGQAPGEEIQRLQVLADDLYRSVIGYRMLLAAEAGKSSH</sequence>
<name>A0AAJ5WN56_9PSED</name>